<dbReference type="Pfam" id="PF14617">
    <property type="entry name" value="CMS1"/>
    <property type="match status" value="2"/>
</dbReference>
<evidence type="ECO:0000313" key="3">
    <source>
        <dbReference type="Proteomes" id="UP000602905"/>
    </source>
</evidence>
<evidence type="ECO:0000313" key="2">
    <source>
        <dbReference type="EMBL" id="KAF8710689.1"/>
    </source>
</evidence>
<accession>A0A8H7HW14</accession>
<proteinExistence type="predicted"/>
<sequence>MSGGDDLDDGLVLDASYLLDASNDSPTQNQSLSAPLDEESEFRLESPPPVAPKKRKRPEKSSIEPKQKKQKSLHDASRISMCQPPDALAQHLERSLAKAFPKMSQLERDDLVIPESSIVDTTTFTAERKDSSLSEFITLSAWDCTHVGSVPETHALASSAACPTLASRIAQRPKHHAAPTAIVLAGAALRVADLTRAIRPLKGEAGGEIAKVSRFCIQRNYPPAVAGGFTRTEVRLTAENRRSHDSLYFFLFAKHFKLKDHVAHLAKTRVGVAVGTPARISQLLAEPDALSVKALSHIVLDLTFIDTKQRSLLDIPETRVDTLRGVLGHSRIRERLLNGKTKIVIF</sequence>
<name>A0A8H7HW14_9AGAM</name>
<feature type="region of interest" description="Disordered" evidence="1">
    <location>
        <begin position="20"/>
        <end position="77"/>
    </location>
</feature>
<dbReference type="AlphaFoldDB" id="A0A8H7HW14"/>
<dbReference type="InterPro" id="IPR032704">
    <property type="entry name" value="Cms1"/>
</dbReference>
<feature type="compositionally biased region" description="Basic and acidic residues" evidence="1">
    <location>
        <begin position="59"/>
        <end position="77"/>
    </location>
</feature>
<gene>
    <name evidence="2" type="ORF">RHS03_02482</name>
</gene>
<feature type="compositionally biased region" description="Polar residues" evidence="1">
    <location>
        <begin position="22"/>
        <end position="33"/>
    </location>
</feature>
<evidence type="ECO:0000256" key="1">
    <source>
        <dbReference type="SAM" id="MobiDB-lite"/>
    </source>
</evidence>
<comment type="caution">
    <text evidence="2">The sequence shown here is derived from an EMBL/GenBank/DDBJ whole genome shotgun (WGS) entry which is preliminary data.</text>
</comment>
<dbReference type="PANTHER" id="PTHR24030">
    <property type="entry name" value="PROTEIN CMSS1"/>
    <property type="match status" value="1"/>
</dbReference>
<dbReference type="EMBL" id="JACYCD010000047">
    <property type="protein sequence ID" value="KAF8710689.1"/>
    <property type="molecule type" value="Genomic_DNA"/>
</dbReference>
<dbReference type="Proteomes" id="UP000602905">
    <property type="component" value="Unassembled WGS sequence"/>
</dbReference>
<dbReference type="PANTHER" id="PTHR24030:SF0">
    <property type="entry name" value="PROTEIN CMSS1"/>
    <property type="match status" value="1"/>
</dbReference>
<feature type="non-terminal residue" evidence="2">
    <location>
        <position position="346"/>
    </location>
</feature>
<protein>
    <submittedName>
        <fullName evidence="2">U3-containing 90S pre-ribosomal complex subunit</fullName>
    </submittedName>
</protein>
<reference evidence="2" key="1">
    <citation type="submission" date="2020-09" db="EMBL/GenBank/DDBJ databases">
        <title>Comparative genome analyses of four rice-infecting Rhizoctonia solani isolates reveal extensive enrichment of homogalacturonan modification genes.</title>
        <authorList>
            <person name="Lee D.-Y."/>
            <person name="Jeon J."/>
            <person name="Kim K.-T."/>
            <person name="Cheong K."/>
            <person name="Song H."/>
            <person name="Choi G."/>
            <person name="Ko J."/>
            <person name="Opiyo S.O."/>
            <person name="Zuo S."/>
            <person name="Madhav S."/>
            <person name="Lee Y.-H."/>
            <person name="Wang G.-L."/>
        </authorList>
    </citation>
    <scope>NUCLEOTIDE SEQUENCE</scope>
    <source>
        <strain evidence="2">AG1-IA WGL</strain>
    </source>
</reference>
<dbReference type="GO" id="GO:0005634">
    <property type="term" value="C:nucleus"/>
    <property type="evidence" value="ECO:0007669"/>
    <property type="project" value="TreeGrafter"/>
</dbReference>
<organism evidence="2 3">
    <name type="scientific">Rhizoctonia solani</name>
    <dbReference type="NCBI Taxonomy" id="456999"/>
    <lineage>
        <taxon>Eukaryota</taxon>
        <taxon>Fungi</taxon>
        <taxon>Dikarya</taxon>
        <taxon>Basidiomycota</taxon>
        <taxon>Agaricomycotina</taxon>
        <taxon>Agaricomycetes</taxon>
        <taxon>Cantharellales</taxon>
        <taxon>Ceratobasidiaceae</taxon>
        <taxon>Rhizoctonia</taxon>
    </lineage>
</organism>
<dbReference type="GO" id="GO:0030686">
    <property type="term" value="C:90S preribosome"/>
    <property type="evidence" value="ECO:0007669"/>
    <property type="project" value="TreeGrafter"/>
</dbReference>
<dbReference type="OrthoDB" id="1929311at2759"/>